<evidence type="ECO:0000256" key="9">
    <source>
        <dbReference type="PIRNR" id="PIRNR027109"/>
    </source>
</evidence>
<organism evidence="12 13">
    <name type="scientific">Lentinus brumalis</name>
    <dbReference type="NCBI Taxonomy" id="2498619"/>
    <lineage>
        <taxon>Eukaryota</taxon>
        <taxon>Fungi</taxon>
        <taxon>Dikarya</taxon>
        <taxon>Basidiomycota</taxon>
        <taxon>Agaricomycotina</taxon>
        <taxon>Agaricomycetes</taxon>
        <taxon>Polyporales</taxon>
        <taxon>Polyporaceae</taxon>
        <taxon>Lentinus</taxon>
    </lineage>
</organism>
<evidence type="ECO:0000256" key="4">
    <source>
        <dbReference type="ARBA" id="ARBA00022692"/>
    </source>
</evidence>
<evidence type="ECO:0000256" key="6">
    <source>
        <dbReference type="ARBA" id="ARBA00022989"/>
    </source>
</evidence>
<dbReference type="GO" id="GO:0015031">
    <property type="term" value="P:protein transport"/>
    <property type="evidence" value="ECO:0007669"/>
    <property type="project" value="UniProtKB-KW"/>
</dbReference>
<feature type="coiled-coil region" evidence="10">
    <location>
        <begin position="48"/>
        <end position="75"/>
    </location>
</feature>
<accession>A0A371DH66</accession>
<comment type="similarity">
    <text evidence="2 9">Belongs to the GOSR1 family.</text>
</comment>
<comment type="subcellular location">
    <subcellularLocation>
        <location evidence="1">Golgi apparatus membrane</location>
        <topology evidence="1">Single-pass type IV membrane protein</topology>
    </subcellularLocation>
</comment>
<keyword evidence="9" id="KW-0931">ER-Golgi transport</keyword>
<dbReference type="Proteomes" id="UP000256964">
    <property type="component" value="Unassembled WGS sequence"/>
</dbReference>
<dbReference type="EMBL" id="KZ857392">
    <property type="protein sequence ID" value="RDX51895.1"/>
    <property type="molecule type" value="Genomic_DNA"/>
</dbReference>
<dbReference type="STRING" id="139420.A0A371DH66"/>
<dbReference type="GO" id="GO:0048219">
    <property type="term" value="P:inter-Golgi cisterna vesicle-mediated transport"/>
    <property type="evidence" value="ECO:0007669"/>
    <property type="project" value="TreeGrafter"/>
</dbReference>
<dbReference type="GO" id="GO:0000139">
    <property type="term" value="C:Golgi membrane"/>
    <property type="evidence" value="ECO:0007669"/>
    <property type="project" value="UniProtKB-SubCell"/>
</dbReference>
<keyword evidence="13" id="KW-1185">Reference proteome</keyword>
<evidence type="ECO:0000256" key="3">
    <source>
        <dbReference type="ARBA" id="ARBA00022448"/>
    </source>
</evidence>
<keyword evidence="8 9" id="KW-0472">Membrane</keyword>
<dbReference type="PANTHER" id="PTHR21094">
    <property type="entry name" value="GOS-28 SNARE- RELATED"/>
    <property type="match status" value="1"/>
</dbReference>
<gene>
    <name evidence="12" type="ORF">OH76DRAFT_1434609</name>
</gene>
<dbReference type="InterPro" id="IPR023601">
    <property type="entry name" value="Golgi_SNAP_su1"/>
</dbReference>
<proteinExistence type="inferred from homology"/>
<evidence type="ECO:0000313" key="13">
    <source>
        <dbReference type="Proteomes" id="UP000256964"/>
    </source>
</evidence>
<evidence type="ECO:0000256" key="7">
    <source>
        <dbReference type="ARBA" id="ARBA00023034"/>
    </source>
</evidence>
<dbReference type="GO" id="GO:0005797">
    <property type="term" value="C:Golgi medial cisterna"/>
    <property type="evidence" value="ECO:0007669"/>
    <property type="project" value="TreeGrafter"/>
</dbReference>
<dbReference type="GO" id="GO:0006888">
    <property type="term" value="P:endoplasmic reticulum to Golgi vesicle-mediated transport"/>
    <property type="evidence" value="ECO:0007669"/>
    <property type="project" value="InterPro"/>
</dbReference>
<dbReference type="Pfam" id="PF12352">
    <property type="entry name" value="V-SNARE_C"/>
    <property type="match status" value="1"/>
</dbReference>
<dbReference type="AlphaFoldDB" id="A0A371DH66"/>
<keyword evidence="10" id="KW-0175">Coiled coil</keyword>
<comment type="function">
    <text evidence="9">Involved in transport from the ER to the Golgi apparatus as well as in intra-Golgi transport. It belongs to a super-family of proteins called t-SNAREs or soluble NSF (N-ethylmaleimide-sensitive factor) attachment protein receptor.</text>
</comment>
<dbReference type="PIRSF" id="PIRSF027109">
    <property type="entry name" value="Golgi_SNARE"/>
    <property type="match status" value="1"/>
</dbReference>
<evidence type="ECO:0000313" key="12">
    <source>
        <dbReference type="EMBL" id="RDX51895.1"/>
    </source>
</evidence>
<keyword evidence="7 9" id="KW-0333">Golgi apparatus</keyword>
<dbReference type="PANTHER" id="PTHR21094:SF2">
    <property type="entry name" value="GOLGI SNAP RECEPTOR COMPLEX MEMBER 1"/>
    <property type="match status" value="1"/>
</dbReference>
<evidence type="ECO:0000256" key="1">
    <source>
        <dbReference type="ARBA" id="ARBA00004409"/>
    </source>
</evidence>
<dbReference type="GO" id="GO:0031201">
    <property type="term" value="C:SNARE complex"/>
    <property type="evidence" value="ECO:0007669"/>
    <property type="project" value="TreeGrafter"/>
</dbReference>
<keyword evidence="4 11" id="KW-0812">Transmembrane</keyword>
<evidence type="ECO:0000256" key="11">
    <source>
        <dbReference type="SAM" id="Phobius"/>
    </source>
</evidence>
<dbReference type="GO" id="GO:0005801">
    <property type="term" value="C:cis-Golgi network"/>
    <property type="evidence" value="ECO:0007669"/>
    <property type="project" value="InterPro"/>
</dbReference>
<dbReference type="GO" id="GO:0006906">
    <property type="term" value="P:vesicle fusion"/>
    <property type="evidence" value="ECO:0007669"/>
    <property type="project" value="TreeGrafter"/>
</dbReference>
<keyword evidence="5 9" id="KW-0653">Protein transport</keyword>
<keyword evidence="3 9" id="KW-0813">Transport</keyword>
<dbReference type="OrthoDB" id="422156at2759"/>
<evidence type="ECO:0000256" key="2">
    <source>
        <dbReference type="ARBA" id="ARBA00008473"/>
    </source>
</evidence>
<keyword evidence="6 11" id="KW-1133">Transmembrane helix</keyword>
<name>A0A371DH66_9APHY</name>
<feature type="transmembrane region" description="Helical" evidence="11">
    <location>
        <begin position="204"/>
        <end position="222"/>
    </location>
</feature>
<evidence type="ECO:0000256" key="8">
    <source>
        <dbReference type="ARBA" id="ARBA00023136"/>
    </source>
</evidence>
<comment type="subunit">
    <text evidence="9">Component of several multiprotein Golgi SNARE complexes.</text>
</comment>
<reference evidence="12 13" key="1">
    <citation type="journal article" date="2018" name="Biotechnol. Biofuels">
        <title>Integrative visual omics of the white-rot fungus Polyporus brumalis exposes the biotechnological potential of its oxidative enzymes for delignifying raw plant biomass.</title>
        <authorList>
            <person name="Miyauchi S."/>
            <person name="Rancon A."/>
            <person name="Drula E."/>
            <person name="Hage H."/>
            <person name="Chaduli D."/>
            <person name="Favel A."/>
            <person name="Grisel S."/>
            <person name="Henrissat B."/>
            <person name="Herpoel-Gimbert I."/>
            <person name="Ruiz-Duenas F.J."/>
            <person name="Chevret D."/>
            <person name="Hainaut M."/>
            <person name="Lin J."/>
            <person name="Wang M."/>
            <person name="Pangilinan J."/>
            <person name="Lipzen A."/>
            <person name="Lesage-Meessen L."/>
            <person name="Navarro D."/>
            <person name="Riley R."/>
            <person name="Grigoriev I.V."/>
            <person name="Zhou S."/>
            <person name="Raouche S."/>
            <person name="Rosso M.N."/>
        </authorList>
    </citation>
    <scope>NUCLEOTIDE SEQUENCE [LARGE SCALE GENOMIC DNA]</scope>
    <source>
        <strain evidence="12 13">BRFM 1820</strain>
    </source>
</reference>
<evidence type="ECO:0000256" key="5">
    <source>
        <dbReference type="ARBA" id="ARBA00022927"/>
    </source>
</evidence>
<dbReference type="GO" id="GO:0005484">
    <property type="term" value="F:SNAP receptor activity"/>
    <property type="evidence" value="ECO:0007669"/>
    <property type="project" value="TreeGrafter"/>
</dbReference>
<evidence type="ECO:0000256" key="10">
    <source>
        <dbReference type="SAM" id="Coils"/>
    </source>
</evidence>
<protein>
    <recommendedName>
        <fullName evidence="9">Golgi SNAP receptor complex member 1</fullName>
    </recommendedName>
</protein>
<sequence length="223" mass="25128">MTSYDSLHRQCRTLEALFDTKLTTYARLASSIARNHDDLEAGGSSERWKDLEIEVDELLEKLQEINDQLSALSSDTENPPSQSMLRAIQRHREVYLDYARELRRTKGNVKTALDQANLLSGVRNDIDAYKSSAADSLLAERGHIDSSHRMTDDILAQAYETRAEFGRQRTTISGINARMQGVLSSMPGISNLLSMIKTRRRRDAVIVGCVIGICTVLLLMYMF</sequence>